<feature type="compositionally biased region" description="Polar residues" evidence="8">
    <location>
        <begin position="78"/>
        <end position="88"/>
    </location>
</feature>
<dbReference type="Pfam" id="PF00096">
    <property type="entry name" value="zf-C2H2"/>
    <property type="match status" value="1"/>
</dbReference>
<evidence type="ECO:0000256" key="3">
    <source>
        <dbReference type="ARBA" id="ARBA00022737"/>
    </source>
</evidence>
<sequence length="713" mass="79731">MTRERMSAVHKRSCHSCNKTFSKAEHLTRHLRSHTKERPYACSICGKLYSRSDVLRRHEKSHRNASVSTPEHPGRDTTMLTPFSQETHNPPPLIPDYSANVSGISSHSLGTNELQSIDAQSLHDPILNIDSSSWLLGTELDVDALDFTLSSAVSEWAQLPPRPFSARTGDVYTLDTSTPILTGAMPTHPQQQPADHVRQKWFTRLTVEEGMWNAQSAFTNRGSSTGQGIVAADENYRAGLSQRLQPRMHDESLPSSDQLNLFANLFFSRFNSLLPIVHLPSFRPTMENSLLFISICSVGSLFVGSASAVAQGIRLFERLNKAILASWEAILSNSPSDALSMVQAAVLGQTFAILSGRPKSLVLADVLHGTVMAWARESAKTALQVPSDPRTLDSTRNDLDEQWSRWIDHEQRRRVEIAFDIHDAELASLLHHEPLRKHRFSQYPRVASDALFTAPTASRWAELYKKSPTQNSSFVIPEDPLQTAVAYSKFSAYGALESINAHVIEARRSNTFDEHESRRLSNMLMRWWRIFTSHFHHETESDSFSLPVLWHSVFISIYADIDLLEQAIGRDGQEFASSKASLIRSWASSPNASRCLVHALLIQQNLERMRVSSEPAIHIPRALFSAALAWFCFTRVGGRHAIDTNAFDAPEIQLVGSFAGLQTPQGQDLSDAAFANVSHLHRLIDLLNRFNRWGISQTFTSVLCAALENKQSP</sequence>
<evidence type="ECO:0000256" key="8">
    <source>
        <dbReference type="SAM" id="MobiDB-lite"/>
    </source>
</evidence>
<dbReference type="InterPro" id="IPR007219">
    <property type="entry name" value="XnlR_reg_dom"/>
</dbReference>
<dbReference type="InterPro" id="IPR036236">
    <property type="entry name" value="Znf_C2H2_sf"/>
</dbReference>
<evidence type="ECO:0000313" key="10">
    <source>
        <dbReference type="EMBL" id="KAL2857565.1"/>
    </source>
</evidence>
<keyword evidence="11" id="KW-1185">Reference proteome</keyword>
<dbReference type="Proteomes" id="UP001610444">
    <property type="component" value="Unassembled WGS sequence"/>
</dbReference>
<evidence type="ECO:0000256" key="4">
    <source>
        <dbReference type="ARBA" id="ARBA00022771"/>
    </source>
</evidence>
<evidence type="ECO:0000256" key="2">
    <source>
        <dbReference type="ARBA" id="ARBA00022723"/>
    </source>
</evidence>
<feature type="domain" description="C2H2-type" evidence="9">
    <location>
        <begin position="40"/>
        <end position="67"/>
    </location>
</feature>
<dbReference type="PROSITE" id="PS00028">
    <property type="entry name" value="ZINC_FINGER_C2H2_1"/>
    <property type="match status" value="2"/>
</dbReference>
<dbReference type="GeneID" id="98154129"/>
<organism evidence="10 11">
    <name type="scientific">Aspergillus pseudodeflectus</name>
    <dbReference type="NCBI Taxonomy" id="176178"/>
    <lineage>
        <taxon>Eukaryota</taxon>
        <taxon>Fungi</taxon>
        <taxon>Dikarya</taxon>
        <taxon>Ascomycota</taxon>
        <taxon>Pezizomycotina</taxon>
        <taxon>Eurotiomycetes</taxon>
        <taxon>Eurotiomycetidae</taxon>
        <taxon>Eurotiales</taxon>
        <taxon>Aspergillaceae</taxon>
        <taxon>Aspergillus</taxon>
        <taxon>Aspergillus subgen. Nidulantes</taxon>
    </lineage>
</organism>
<keyword evidence="5" id="KW-0862">Zinc</keyword>
<protein>
    <recommendedName>
        <fullName evidence="9">C2H2-type domain-containing protein</fullName>
    </recommendedName>
</protein>
<dbReference type="InterPro" id="IPR013087">
    <property type="entry name" value="Znf_C2H2_type"/>
</dbReference>
<name>A0ABR4KZ71_9EURO</name>
<keyword evidence="2" id="KW-0479">Metal-binding</keyword>
<evidence type="ECO:0000256" key="7">
    <source>
        <dbReference type="PROSITE-ProRule" id="PRU00042"/>
    </source>
</evidence>
<evidence type="ECO:0000313" key="11">
    <source>
        <dbReference type="Proteomes" id="UP001610444"/>
    </source>
</evidence>
<feature type="region of interest" description="Disordered" evidence="8">
    <location>
        <begin position="57"/>
        <end position="92"/>
    </location>
</feature>
<dbReference type="Pfam" id="PF04082">
    <property type="entry name" value="Fungal_trans"/>
    <property type="match status" value="1"/>
</dbReference>
<dbReference type="InterPro" id="IPR051059">
    <property type="entry name" value="VerF-like"/>
</dbReference>
<dbReference type="PANTHER" id="PTHR40626">
    <property type="entry name" value="MIP31509P"/>
    <property type="match status" value="1"/>
</dbReference>
<dbReference type="PANTHER" id="PTHR40626:SF11">
    <property type="entry name" value="ZINC FINGER PROTEIN YPR022C"/>
    <property type="match status" value="1"/>
</dbReference>
<proteinExistence type="predicted"/>
<evidence type="ECO:0000256" key="6">
    <source>
        <dbReference type="ARBA" id="ARBA00023242"/>
    </source>
</evidence>
<dbReference type="SUPFAM" id="SSF57667">
    <property type="entry name" value="beta-beta-alpha zinc fingers"/>
    <property type="match status" value="1"/>
</dbReference>
<dbReference type="CDD" id="cd12148">
    <property type="entry name" value="fungal_TF_MHR"/>
    <property type="match status" value="1"/>
</dbReference>
<evidence type="ECO:0000256" key="1">
    <source>
        <dbReference type="ARBA" id="ARBA00004123"/>
    </source>
</evidence>
<comment type="subcellular location">
    <subcellularLocation>
        <location evidence="1">Nucleus</location>
    </subcellularLocation>
</comment>
<dbReference type="EMBL" id="JBFXLR010000006">
    <property type="protein sequence ID" value="KAL2857565.1"/>
    <property type="molecule type" value="Genomic_DNA"/>
</dbReference>
<keyword evidence="6" id="KW-0539">Nucleus</keyword>
<feature type="domain" description="C2H2-type" evidence="9">
    <location>
        <begin position="12"/>
        <end position="39"/>
    </location>
</feature>
<dbReference type="SMART" id="SM00355">
    <property type="entry name" value="ZnF_C2H2"/>
    <property type="match status" value="2"/>
</dbReference>
<accession>A0ABR4KZ71</accession>
<keyword evidence="4 7" id="KW-0863">Zinc-finger</keyword>
<evidence type="ECO:0000256" key="5">
    <source>
        <dbReference type="ARBA" id="ARBA00022833"/>
    </source>
</evidence>
<gene>
    <name evidence="10" type="ORF">BJX68DRAFT_229129</name>
</gene>
<evidence type="ECO:0000259" key="9">
    <source>
        <dbReference type="PROSITE" id="PS50157"/>
    </source>
</evidence>
<dbReference type="RefSeq" id="XP_070903096.1">
    <property type="nucleotide sequence ID" value="XM_071038965.1"/>
</dbReference>
<dbReference type="Gene3D" id="3.30.160.60">
    <property type="entry name" value="Classic Zinc Finger"/>
    <property type="match status" value="2"/>
</dbReference>
<keyword evidence="3" id="KW-0677">Repeat</keyword>
<comment type="caution">
    <text evidence="10">The sequence shown here is derived from an EMBL/GenBank/DDBJ whole genome shotgun (WGS) entry which is preliminary data.</text>
</comment>
<dbReference type="Pfam" id="PF13912">
    <property type="entry name" value="zf-C2H2_6"/>
    <property type="match status" value="1"/>
</dbReference>
<dbReference type="PROSITE" id="PS50157">
    <property type="entry name" value="ZINC_FINGER_C2H2_2"/>
    <property type="match status" value="2"/>
</dbReference>
<reference evidence="10 11" key="1">
    <citation type="submission" date="2024-07" db="EMBL/GenBank/DDBJ databases">
        <title>Section-level genome sequencing and comparative genomics of Aspergillus sections Usti and Cavernicolus.</title>
        <authorList>
            <consortium name="Lawrence Berkeley National Laboratory"/>
            <person name="Nybo J.L."/>
            <person name="Vesth T.C."/>
            <person name="Theobald S."/>
            <person name="Frisvad J.C."/>
            <person name="Larsen T.O."/>
            <person name="Kjaerboelling I."/>
            <person name="Rothschild-Mancinelli K."/>
            <person name="Lyhne E.K."/>
            <person name="Kogle M.E."/>
            <person name="Barry K."/>
            <person name="Clum A."/>
            <person name="Na H."/>
            <person name="Ledsgaard L."/>
            <person name="Lin J."/>
            <person name="Lipzen A."/>
            <person name="Kuo A."/>
            <person name="Riley R."/>
            <person name="Mondo S."/>
            <person name="LaButti K."/>
            <person name="Haridas S."/>
            <person name="Pangalinan J."/>
            <person name="Salamov A.A."/>
            <person name="Simmons B.A."/>
            <person name="Magnuson J.K."/>
            <person name="Chen J."/>
            <person name="Drula E."/>
            <person name="Henrissat B."/>
            <person name="Wiebenga A."/>
            <person name="Lubbers R.J."/>
            <person name="Gomes A.C."/>
            <person name="Macurrencykelacurrency M.R."/>
            <person name="Stajich J."/>
            <person name="Grigoriev I.V."/>
            <person name="Mortensen U.H."/>
            <person name="De vries R.P."/>
            <person name="Baker S.E."/>
            <person name="Andersen M.R."/>
        </authorList>
    </citation>
    <scope>NUCLEOTIDE SEQUENCE [LARGE SCALE GENOMIC DNA]</scope>
    <source>
        <strain evidence="10 11">CBS 756.74</strain>
    </source>
</reference>